<evidence type="ECO:0000313" key="1">
    <source>
        <dbReference type="EMBL" id="ADW74417.1"/>
    </source>
</evidence>
<reference evidence="1 2" key="2">
    <citation type="journal article" date="2012" name="J. Bacteriol.">
        <title>Complete Genome Sequence of Rahnella sp. Strain Y9602, a Gammaproteobacterium Isolate from Metal- and Radionuclide-Contaminated Soil.</title>
        <authorList>
            <person name="Martinez R.J."/>
            <person name="Bruce D."/>
            <person name="Detter C."/>
            <person name="Goodwin L.A."/>
            <person name="Han J."/>
            <person name="Han C.S."/>
            <person name="Held B."/>
            <person name="Land M.L."/>
            <person name="Mikhailova N."/>
            <person name="Nolan M."/>
            <person name="Pennacchio L."/>
            <person name="Pitluck S."/>
            <person name="Tapia R."/>
            <person name="Woyke T."/>
            <person name="Sobecky P.A."/>
        </authorList>
    </citation>
    <scope>NUCLEOTIDE SEQUENCE [LARGE SCALE GENOMIC DNA]</scope>
    <source>
        <strain evidence="1 2">Y9602</strain>
    </source>
</reference>
<dbReference type="AlphaFoldDB" id="A0A0H3FHP9"/>
<accession>A0A0H3FHP9</accession>
<proteinExistence type="predicted"/>
<reference evidence="2" key="1">
    <citation type="submission" date="2011-01" db="EMBL/GenBank/DDBJ databases">
        <title>Complete sequence of chromosome of Rahnella sp. Y9602.</title>
        <authorList>
            <consortium name="US DOE Joint Genome Institute"/>
            <person name="Lucas S."/>
            <person name="Copeland A."/>
            <person name="Lapidus A."/>
            <person name="Cheng J.-F."/>
            <person name="Goodwin L."/>
            <person name="Pitluck S."/>
            <person name="Lu M."/>
            <person name="Detter J.C."/>
            <person name="Han C."/>
            <person name="Tapia R."/>
            <person name="Land M."/>
            <person name="Hauser L."/>
            <person name="Kyrpides N."/>
            <person name="Ivanova N."/>
            <person name="Ovchinnikova G."/>
            <person name="Pagani I."/>
            <person name="Sobecky P.A."/>
            <person name="Martinez R.J."/>
            <person name="Woyke T."/>
        </authorList>
    </citation>
    <scope>NUCLEOTIDE SEQUENCE [LARGE SCALE GENOMIC DNA]</scope>
    <source>
        <strain evidence="2">Y9602</strain>
    </source>
</reference>
<dbReference type="HOGENOM" id="CLU_3358002_0_0_6"/>
<sequence length="36" mass="4068">MMTNNLRFIITLAKLLIILKSPVVNPVTCAIFHKTL</sequence>
<protein>
    <submittedName>
        <fullName evidence="1">Uncharacterized protein</fullName>
    </submittedName>
</protein>
<dbReference type="Proteomes" id="UP000007257">
    <property type="component" value="Chromosome"/>
</dbReference>
<name>A0A0H3FHP9_RAHSY</name>
<evidence type="ECO:0000313" key="2">
    <source>
        <dbReference type="Proteomes" id="UP000007257"/>
    </source>
</evidence>
<gene>
    <name evidence="1" type="ordered locus">Rahaq_2814</name>
</gene>
<dbReference type="KEGG" id="rah:Rahaq_2814"/>
<dbReference type="EMBL" id="CP002505">
    <property type="protein sequence ID" value="ADW74417.1"/>
    <property type="molecule type" value="Genomic_DNA"/>
</dbReference>
<organism evidence="1 2">
    <name type="scientific">Rahnella sp. (strain Y9602)</name>
    <dbReference type="NCBI Taxonomy" id="2703885"/>
    <lineage>
        <taxon>Bacteria</taxon>
        <taxon>Pseudomonadati</taxon>
        <taxon>Pseudomonadota</taxon>
        <taxon>Gammaproteobacteria</taxon>
        <taxon>Enterobacterales</taxon>
        <taxon>Yersiniaceae</taxon>
        <taxon>Rahnella</taxon>
    </lineage>
</organism>